<sequence length="236" mass="27003">MKNILIVEDDKALAEGIVLVLRQDGFSFQCCHNVKDAKKVLEKNIFDLILLDINLPDGSGLDICRELRKEERLDPVIFLTALDTEIHEVTGFQAGADDYITKPFSLAVLRERVMAALRRGERRSSSGKASPVLREGPFTIDSENQSFFMGDREILLSRTEQKLLMVLIKNKNRILERDTLIEKVWGNDGEFVDENALSVTIKRLRDKLEKDPRKPEYIQTVYGIGYRFQINEGESE</sequence>
<dbReference type="RefSeq" id="WP_069151412.1">
    <property type="nucleotide sequence ID" value="NZ_MCGH01000002.1"/>
</dbReference>
<evidence type="ECO:0000256" key="4">
    <source>
        <dbReference type="ARBA" id="ARBA00023163"/>
    </source>
</evidence>
<keyword evidence="3 7" id="KW-0238">DNA-binding</keyword>
<dbReference type="GO" id="GO:0032993">
    <property type="term" value="C:protein-DNA complex"/>
    <property type="evidence" value="ECO:0007669"/>
    <property type="project" value="TreeGrafter"/>
</dbReference>
<keyword evidence="6" id="KW-0597">Phosphoprotein</keyword>
<dbReference type="SMART" id="SM00862">
    <property type="entry name" value="Trans_reg_C"/>
    <property type="match status" value="1"/>
</dbReference>
<dbReference type="GO" id="GO:0000976">
    <property type="term" value="F:transcription cis-regulatory region binding"/>
    <property type="evidence" value="ECO:0007669"/>
    <property type="project" value="TreeGrafter"/>
</dbReference>
<dbReference type="CDD" id="cd17574">
    <property type="entry name" value="REC_OmpR"/>
    <property type="match status" value="1"/>
</dbReference>
<feature type="domain" description="OmpR/PhoB-type" evidence="9">
    <location>
        <begin position="130"/>
        <end position="230"/>
    </location>
</feature>
<dbReference type="Gene3D" id="3.40.50.2300">
    <property type="match status" value="1"/>
</dbReference>
<dbReference type="InterPro" id="IPR001867">
    <property type="entry name" value="OmpR/PhoB-type_DNA-bd"/>
</dbReference>
<dbReference type="PROSITE" id="PS51755">
    <property type="entry name" value="OMPR_PHOB"/>
    <property type="match status" value="1"/>
</dbReference>
<protein>
    <recommendedName>
        <fullName evidence="1">Stage 0 sporulation protein A homolog</fullName>
    </recommendedName>
</protein>
<dbReference type="EMBL" id="MCGH01000002">
    <property type="protein sequence ID" value="ODM05002.1"/>
    <property type="molecule type" value="Genomic_DNA"/>
</dbReference>
<evidence type="ECO:0000256" key="1">
    <source>
        <dbReference type="ARBA" id="ARBA00018672"/>
    </source>
</evidence>
<dbReference type="InterPro" id="IPR011006">
    <property type="entry name" value="CheY-like_superfamily"/>
</dbReference>
<dbReference type="PANTHER" id="PTHR48111">
    <property type="entry name" value="REGULATOR OF RPOS"/>
    <property type="match status" value="1"/>
</dbReference>
<feature type="DNA-binding region" description="OmpR/PhoB-type" evidence="7">
    <location>
        <begin position="130"/>
        <end position="230"/>
    </location>
</feature>
<dbReference type="SUPFAM" id="SSF52172">
    <property type="entry name" value="CheY-like"/>
    <property type="match status" value="1"/>
</dbReference>
<comment type="function">
    <text evidence="5">May play the central regulatory role in sporulation. It may be an element of the effector pathway responsible for the activation of sporulation genes in response to nutritional stress. Spo0A may act in concert with spo0H (a sigma factor) to control the expression of some genes that are critical to the sporulation process.</text>
</comment>
<proteinExistence type="predicted"/>
<dbReference type="SMART" id="SM00448">
    <property type="entry name" value="REC"/>
    <property type="match status" value="1"/>
</dbReference>
<evidence type="ECO:0000256" key="7">
    <source>
        <dbReference type="PROSITE-ProRule" id="PRU01091"/>
    </source>
</evidence>
<dbReference type="PROSITE" id="PS50110">
    <property type="entry name" value="RESPONSE_REGULATORY"/>
    <property type="match status" value="1"/>
</dbReference>
<comment type="caution">
    <text evidence="10">The sequence shown here is derived from an EMBL/GenBank/DDBJ whole genome shotgun (WGS) entry which is preliminary data.</text>
</comment>
<name>A0A1E3A8A6_9FIRM</name>
<dbReference type="Proteomes" id="UP000094067">
    <property type="component" value="Unassembled WGS sequence"/>
</dbReference>
<dbReference type="Pfam" id="PF00486">
    <property type="entry name" value="Trans_reg_C"/>
    <property type="match status" value="1"/>
</dbReference>
<dbReference type="InterPro" id="IPR036388">
    <property type="entry name" value="WH-like_DNA-bd_sf"/>
</dbReference>
<dbReference type="GO" id="GO:0000156">
    <property type="term" value="F:phosphorelay response regulator activity"/>
    <property type="evidence" value="ECO:0007669"/>
    <property type="project" value="TreeGrafter"/>
</dbReference>
<evidence type="ECO:0000259" key="8">
    <source>
        <dbReference type="PROSITE" id="PS50110"/>
    </source>
</evidence>
<dbReference type="Gene3D" id="6.10.250.690">
    <property type="match status" value="1"/>
</dbReference>
<dbReference type="AlphaFoldDB" id="A0A1E3A8A6"/>
<dbReference type="PATRIC" id="fig|1432052.4.peg.996"/>
<keyword evidence="2" id="KW-0805">Transcription regulation</keyword>
<dbReference type="CDD" id="cd00383">
    <property type="entry name" value="trans_reg_C"/>
    <property type="match status" value="1"/>
</dbReference>
<evidence type="ECO:0000313" key="11">
    <source>
        <dbReference type="Proteomes" id="UP000094067"/>
    </source>
</evidence>
<feature type="modified residue" description="4-aspartylphosphate" evidence="6">
    <location>
        <position position="52"/>
    </location>
</feature>
<dbReference type="Pfam" id="PF00072">
    <property type="entry name" value="Response_reg"/>
    <property type="match status" value="1"/>
</dbReference>
<accession>A0A1E3A8A6</accession>
<evidence type="ECO:0000313" key="10">
    <source>
        <dbReference type="EMBL" id="ODM05002.1"/>
    </source>
</evidence>
<evidence type="ECO:0000256" key="3">
    <source>
        <dbReference type="ARBA" id="ARBA00023125"/>
    </source>
</evidence>
<organism evidence="10 11">
    <name type="scientific">Eisenbergiella tayi</name>
    <dbReference type="NCBI Taxonomy" id="1432052"/>
    <lineage>
        <taxon>Bacteria</taxon>
        <taxon>Bacillati</taxon>
        <taxon>Bacillota</taxon>
        <taxon>Clostridia</taxon>
        <taxon>Lachnospirales</taxon>
        <taxon>Lachnospiraceae</taxon>
        <taxon>Eisenbergiella</taxon>
    </lineage>
</organism>
<dbReference type="PANTHER" id="PTHR48111:SF73">
    <property type="entry name" value="ALKALINE PHOSPHATASE SYNTHESIS TRANSCRIPTIONAL REGULATORY PROTEIN PHOP"/>
    <property type="match status" value="1"/>
</dbReference>
<keyword evidence="4" id="KW-0804">Transcription</keyword>
<dbReference type="InterPro" id="IPR039420">
    <property type="entry name" value="WalR-like"/>
</dbReference>
<evidence type="ECO:0000256" key="2">
    <source>
        <dbReference type="ARBA" id="ARBA00023015"/>
    </source>
</evidence>
<evidence type="ECO:0000256" key="5">
    <source>
        <dbReference type="ARBA" id="ARBA00024867"/>
    </source>
</evidence>
<reference evidence="10 11" key="1">
    <citation type="submission" date="2016-07" db="EMBL/GenBank/DDBJ databases">
        <title>Characterization of isolates of Eisenbergiella tayi derived from blood cultures, using whole genome sequencing.</title>
        <authorList>
            <person name="Burdz T."/>
            <person name="Wiebe D."/>
            <person name="Huynh C."/>
            <person name="Bernard K."/>
        </authorList>
    </citation>
    <scope>NUCLEOTIDE SEQUENCE [LARGE SCALE GENOMIC DNA]</scope>
    <source>
        <strain evidence="10 11">NML 110608</strain>
    </source>
</reference>
<dbReference type="GO" id="GO:0006355">
    <property type="term" value="P:regulation of DNA-templated transcription"/>
    <property type="evidence" value="ECO:0007669"/>
    <property type="project" value="InterPro"/>
</dbReference>
<evidence type="ECO:0000256" key="6">
    <source>
        <dbReference type="PROSITE-ProRule" id="PRU00169"/>
    </source>
</evidence>
<dbReference type="Gene3D" id="1.10.10.10">
    <property type="entry name" value="Winged helix-like DNA-binding domain superfamily/Winged helix DNA-binding domain"/>
    <property type="match status" value="1"/>
</dbReference>
<dbReference type="GO" id="GO:0005829">
    <property type="term" value="C:cytosol"/>
    <property type="evidence" value="ECO:0007669"/>
    <property type="project" value="TreeGrafter"/>
</dbReference>
<gene>
    <name evidence="10" type="primary">regX3_3</name>
    <name evidence="10" type="ORF">BEI61_00885</name>
</gene>
<evidence type="ECO:0000259" key="9">
    <source>
        <dbReference type="PROSITE" id="PS51755"/>
    </source>
</evidence>
<feature type="domain" description="Response regulatory" evidence="8">
    <location>
        <begin position="3"/>
        <end position="117"/>
    </location>
</feature>
<dbReference type="InterPro" id="IPR001789">
    <property type="entry name" value="Sig_transdc_resp-reg_receiver"/>
</dbReference>